<proteinExistence type="predicted"/>
<dbReference type="InterPro" id="IPR005162">
    <property type="entry name" value="Retrotrans_gag_dom"/>
</dbReference>
<dbReference type="GO" id="GO:0008270">
    <property type="term" value="F:zinc ion binding"/>
    <property type="evidence" value="ECO:0007669"/>
    <property type="project" value="UniProtKB-KW"/>
</dbReference>
<dbReference type="InterPro" id="IPR036875">
    <property type="entry name" value="Znf_CCHC_sf"/>
</dbReference>
<feature type="region of interest" description="Disordered" evidence="2">
    <location>
        <begin position="235"/>
        <end position="255"/>
    </location>
</feature>
<feature type="region of interest" description="Disordered" evidence="2">
    <location>
        <begin position="1"/>
        <end position="23"/>
    </location>
</feature>
<sequence length="350" mass="38885">MPEKKAAAKESVNDGSTSSLSVPTSSIALEEVRTGATARMSKFLNRPRTFSGIMTDGGEKPNPRAWLRSLDTLRKGMEFRDDEIILVAGSYLVGPANIWWNAVESTINTYNQFVREFTAQFASQAQIDEWWSELESMKQGASSVDSVKFRLLELFEILGVSGDNSKIRYFMKVIKPSIAQKIADQGSDTGNWEEVTLAAKRIETSNIKYAKEVPQDDIIVQNALVTDKLRSVMHDQGSDNCSNGGLSSSHPYPDVESVQSFSSLSTVMKDLCRELSDLKLSLNTQTNAVRMPPPSAVQNPQYPPRSVPTCYNCHQPGHISRFCPLPPQQQQQGVSFKDERSSGKEEGRQH</sequence>
<dbReference type="VEuPathDB" id="FungiDB:HMPREF1544_12364"/>
<keyword evidence="1" id="KW-0863">Zinc-finger</keyword>
<dbReference type="InParanoid" id="S2IUJ4"/>
<dbReference type="OrthoDB" id="2239577at2759"/>
<dbReference type="InterPro" id="IPR001878">
    <property type="entry name" value="Znf_CCHC"/>
</dbReference>
<dbReference type="EMBL" id="KE124289">
    <property type="protein sequence ID" value="EPB80944.1"/>
    <property type="molecule type" value="Genomic_DNA"/>
</dbReference>
<feature type="domain" description="CCHC-type" evidence="3">
    <location>
        <begin position="310"/>
        <end position="324"/>
    </location>
</feature>
<dbReference type="OMA" id="WNAVEST"/>
<evidence type="ECO:0000256" key="1">
    <source>
        <dbReference type="PROSITE-ProRule" id="PRU00047"/>
    </source>
</evidence>
<name>S2IUJ4_MUCC1</name>
<dbReference type="SMART" id="SM00343">
    <property type="entry name" value="ZnF_C2HC"/>
    <property type="match status" value="1"/>
</dbReference>
<evidence type="ECO:0000259" key="3">
    <source>
        <dbReference type="PROSITE" id="PS50158"/>
    </source>
</evidence>
<dbReference type="PANTHER" id="PTHR33223">
    <property type="entry name" value="CCHC-TYPE DOMAIN-CONTAINING PROTEIN"/>
    <property type="match status" value="1"/>
</dbReference>
<dbReference type="STRING" id="1220926.S2IUJ4"/>
<dbReference type="PANTHER" id="PTHR33223:SF6">
    <property type="entry name" value="CCHC-TYPE DOMAIN-CONTAINING PROTEIN"/>
    <property type="match status" value="1"/>
</dbReference>
<evidence type="ECO:0000313" key="4">
    <source>
        <dbReference type="EMBL" id="EPB80944.1"/>
    </source>
</evidence>
<dbReference type="Proteomes" id="UP000014254">
    <property type="component" value="Unassembled WGS sequence"/>
</dbReference>
<dbReference type="Pfam" id="PF03732">
    <property type="entry name" value="Retrotrans_gag"/>
    <property type="match status" value="1"/>
</dbReference>
<reference evidence="5" key="1">
    <citation type="submission" date="2013-05" db="EMBL/GenBank/DDBJ databases">
        <title>The Genome sequence of Mucor circinelloides f. circinelloides 1006PhL.</title>
        <authorList>
            <consortium name="The Broad Institute Genomics Platform"/>
            <person name="Cuomo C."/>
            <person name="Earl A."/>
            <person name="Findley K."/>
            <person name="Lee S.C."/>
            <person name="Walker B."/>
            <person name="Young S."/>
            <person name="Zeng Q."/>
            <person name="Gargeya S."/>
            <person name="Fitzgerald M."/>
            <person name="Haas B."/>
            <person name="Abouelleil A."/>
            <person name="Allen A.W."/>
            <person name="Alvarado L."/>
            <person name="Arachchi H.M."/>
            <person name="Berlin A.M."/>
            <person name="Chapman S.B."/>
            <person name="Gainer-Dewar J."/>
            <person name="Goldberg J."/>
            <person name="Griggs A."/>
            <person name="Gujja S."/>
            <person name="Hansen M."/>
            <person name="Howarth C."/>
            <person name="Imamovic A."/>
            <person name="Ireland A."/>
            <person name="Larimer J."/>
            <person name="McCowan C."/>
            <person name="Murphy C."/>
            <person name="Pearson M."/>
            <person name="Poon T.W."/>
            <person name="Priest M."/>
            <person name="Roberts A."/>
            <person name="Saif S."/>
            <person name="Shea T."/>
            <person name="Sisk P."/>
            <person name="Sykes S."/>
            <person name="Wortman J."/>
            <person name="Nusbaum C."/>
            <person name="Birren B."/>
        </authorList>
    </citation>
    <scope>NUCLEOTIDE SEQUENCE [LARGE SCALE GENOMIC DNA]</scope>
    <source>
        <strain evidence="5">1006PhL</strain>
    </source>
</reference>
<evidence type="ECO:0000313" key="5">
    <source>
        <dbReference type="Proteomes" id="UP000014254"/>
    </source>
</evidence>
<dbReference type="Gene3D" id="4.10.60.10">
    <property type="entry name" value="Zinc finger, CCHC-type"/>
    <property type="match status" value="1"/>
</dbReference>
<feature type="compositionally biased region" description="Basic and acidic residues" evidence="2">
    <location>
        <begin position="1"/>
        <end position="12"/>
    </location>
</feature>
<dbReference type="Pfam" id="PF00098">
    <property type="entry name" value="zf-CCHC"/>
    <property type="match status" value="1"/>
</dbReference>
<keyword evidence="5" id="KW-1185">Reference proteome</keyword>
<keyword evidence="1" id="KW-0479">Metal-binding</keyword>
<dbReference type="AlphaFoldDB" id="S2IUJ4"/>
<feature type="compositionally biased region" description="Polar residues" evidence="2">
    <location>
        <begin position="238"/>
        <end position="250"/>
    </location>
</feature>
<protein>
    <recommendedName>
        <fullName evidence="3">CCHC-type domain-containing protein</fullName>
    </recommendedName>
</protein>
<dbReference type="SUPFAM" id="SSF57756">
    <property type="entry name" value="Retrovirus zinc finger-like domains"/>
    <property type="match status" value="1"/>
</dbReference>
<organism evidence="4 5">
    <name type="scientific">Mucor circinelloides f. circinelloides (strain 1006PhL)</name>
    <name type="common">Mucormycosis agent</name>
    <name type="synonym">Calyptromyces circinelloides</name>
    <dbReference type="NCBI Taxonomy" id="1220926"/>
    <lineage>
        <taxon>Eukaryota</taxon>
        <taxon>Fungi</taxon>
        <taxon>Fungi incertae sedis</taxon>
        <taxon>Mucoromycota</taxon>
        <taxon>Mucoromycotina</taxon>
        <taxon>Mucoromycetes</taxon>
        <taxon>Mucorales</taxon>
        <taxon>Mucorineae</taxon>
        <taxon>Mucoraceae</taxon>
        <taxon>Mucor</taxon>
    </lineage>
</organism>
<feature type="region of interest" description="Disordered" evidence="2">
    <location>
        <begin position="324"/>
        <end position="350"/>
    </location>
</feature>
<gene>
    <name evidence="4" type="ORF">HMPREF1544_12364</name>
</gene>
<dbReference type="GO" id="GO:0003676">
    <property type="term" value="F:nucleic acid binding"/>
    <property type="evidence" value="ECO:0007669"/>
    <property type="project" value="InterPro"/>
</dbReference>
<keyword evidence="1" id="KW-0862">Zinc</keyword>
<accession>S2IUJ4</accession>
<feature type="compositionally biased region" description="Basic and acidic residues" evidence="2">
    <location>
        <begin position="336"/>
        <end position="350"/>
    </location>
</feature>
<dbReference type="PROSITE" id="PS50158">
    <property type="entry name" value="ZF_CCHC"/>
    <property type="match status" value="1"/>
</dbReference>
<evidence type="ECO:0000256" key="2">
    <source>
        <dbReference type="SAM" id="MobiDB-lite"/>
    </source>
</evidence>